<reference evidence="3 4" key="1">
    <citation type="submission" date="2023-09" db="EMBL/GenBank/DDBJ databases">
        <authorList>
            <person name="Rey-Velasco X."/>
        </authorList>
    </citation>
    <scope>NUCLEOTIDE SEQUENCE [LARGE SCALE GENOMIC DNA]</scope>
    <source>
        <strain evidence="3 4">F390</strain>
    </source>
</reference>
<feature type="chain" id="PRO_5045332280" evidence="2">
    <location>
        <begin position="25"/>
        <end position="671"/>
    </location>
</feature>
<keyword evidence="4" id="KW-1185">Reference proteome</keyword>
<sequence>MNRRTMIIAALLAGAPLVALQAQDAPRSLLPPGMEDPAPPAPASRPPAPNATPATPLPAGRAPQNNQGGPRAAPASESRPPPPAARPPAVSPRPVEPRRVASPAPGNTSAAESRQPVQQASGGDQAAQDARAAALEQVARARSILARLRDGQSLDAAETDELDKLLGLSPIVDIPASVRRSTLRVGLLGPGERGMAQDSLAGISGTFVRNVLAGIQAPLVSRWGHILLRRALASRLHHPAGLDGAEFTALRSALLLRLGEGTVARALVQQIDTGDYSPALIGSAYEAHLATGDITGACPMVRLHGPSRDDAEWQLLREICATYSGEASGMTRLQKALRRAEEPAIDVLLAQKYAGAFGAQRRAVTIEWDDVDDLTLWRFALATATGAAVPEKLMANGGRRFALLAATSPSVDIVNRSHSAQAAASAGILSSTALVDLYSRLYEAADLDKDVKSRATLLREAYVAAPAGRLTAIRSIWDDADDNDRYGFMVLTAYAAARLPPAEQFADAAGPLIGSMLAAGLDRNAMRWAETVPTGSLGWALLTLADPAPTSQTSEGALRSFVDNQEVSNRKASFLVAGLAGLDRLDAGDARELADELGFDLDRRTRWSQAIGQAGQRGNQPLVAFLAALGMQGQDWSKMTPFFLYSMIAALQASGLEAEARMIAAEAVARG</sequence>
<proteinExistence type="predicted"/>
<name>A0ABU2ZFX9_9SPHN</name>
<comment type="caution">
    <text evidence="3">The sequence shown here is derived from an EMBL/GenBank/DDBJ whole genome shotgun (WGS) entry which is preliminary data.</text>
</comment>
<protein>
    <submittedName>
        <fullName evidence="3">Uncharacterized protein</fullName>
    </submittedName>
</protein>
<evidence type="ECO:0000313" key="4">
    <source>
        <dbReference type="Proteomes" id="UP001259803"/>
    </source>
</evidence>
<evidence type="ECO:0000256" key="1">
    <source>
        <dbReference type="SAM" id="MobiDB-lite"/>
    </source>
</evidence>
<evidence type="ECO:0000256" key="2">
    <source>
        <dbReference type="SAM" id="SignalP"/>
    </source>
</evidence>
<feature type="compositionally biased region" description="Pro residues" evidence="1">
    <location>
        <begin position="37"/>
        <end position="50"/>
    </location>
</feature>
<gene>
    <name evidence="3" type="ORF">RM533_03300</name>
</gene>
<dbReference type="RefSeq" id="WP_311339791.1">
    <property type="nucleotide sequence ID" value="NZ_JAVRHS010000002.1"/>
</dbReference>
<dbReference type="Proteomes" id="UP001259803">
    <property type="component" value="Unassembled WGS sequence"/>
</dbReference>
<feature type="compositionally biased region" description="Polar residues" evidence="1">
    <location>
        <begin position="106"/>
        <end position="116"/>
    </location>
</feature>
<keyword evidence="2" id="KW-0732">Signal</keyword>
<organism evidence="3 4">
    <name type="scientific">Croceicoccus esteveae</name>
    <dbReference type="NCBI Taxonomy" id="3075597"/>
    <lineage>
        <taxon>Bacteria</taxon>
        <taxon>Pseudomonadati</taxon>
        <taxon>Pseudomonadota</taxon>
        <taxon>Alphaproteobacteria</taxon>
        <taxon>Sphingomonadales</taxon>
        <taxon>Erythrobacteraceae</taxon>
        <taxon>Croceicoccus</taxon>
    </lineage>
</organism>
<feature type="compositionally biased region" description="Low complexity" evidence="1">
    <location>
        <begin position="117"/>
        <end position="131"/>
    </location>
</feature>
<feature type="signal peptide" evidence="2">
    <location>
        <begin position="1"/>
        <end position="24"/>
    </location>
</feature>
<feature type="region of interest" description="Disordered" evidence="1">
    <location>
        <begin position="28"/>
        <end position="131"/>
    </location>
</feature>
<evidence type="ECO:0000313" key="3">
    <source>
        <dbReference type="EMBL" id="MDT0575209.1"/>
    </source>
</evidence>
<dbReference type="EMBL" id="JAVRHS010000002">
    <property type="protein sequence ID" value="MDT0575209.1"/>
    <property type="molecule type" value="Genomic_DNA"/>
</dbReference>
<accession>A0ABU2ZFX9</accession>
<feature type="compositionally biased region" description="Pro residues" evidence="1">
    <location>
        <begin position="79"/>
        <end position="91"/>
    </location>
</feature>